<evidence type="ECO:0000256" key="8">
    <source>
        <dbReference type="ARBA" id="ARBA00023125"/>
    </source>
</evidence>
<evidence type="ECO:0000256" key="4">
    <source>
        <dbReference type="ARBA" id="ARBA00022801"/>
    </source>
</evidence>
<evidence type="ECO:0000256" key="1">
    <source>
        <dbReference type="ARBA" id="ARBA00022722"/>
    </source>
</evidence>
<organism evidence="12 13">
    <name type="scientific">Thermaerobacter composti</name>
    <dbReference type="NCBI Taxonomy" id="554949"/>
    <lineage>
        <taxon>Bacteria</taxon>
        <taxon>Bacillati</taxon>
        <taxon>Bacillota</taxon>
        <taxon>Clostridia</taxon>
        <taxon>Eubacteriales</taxon>
        <taxon>Clostridiales Family XVII. Incertae Sedis</taxon>
        <taxon>Thermaerobacter</taxon>
    </lineage>
</organism>
<dbReference type="Proteomes" id="UP001304683">
    <property type="component" value="Chromosome"/>
</dbReference>
<evidence type="ECO:0000256" key="5">
    <source>
        <dbReference type="ARBA" id="ARBA00022806"/>
    </source>
</evidence>
<keyword evidence="8" id="KW-0238">DNA-binding</keyword>
<dbReference type="EMBL" id="CP132508">
    <property type="protein sequence ID" value="WPD19792.1"/>
    <property type="molecule type" value="Genomic_DNA"/>
</dbReference>
<feature type="region of interest" description="Disordered" evidence="10">
    <location>
        <begin position="1214"/>
        <end position="1273"/>
    </location>
</feature>
<keyword evidence="7" id="KW-0067">ATP-binding</keyword>
<protein>
    <submittedName>
        <fullName evidence="12">PD-(D/E)XK nuclease family protein</fullName>
    </submittedName>
</protein>
<sequence>MSLRLILGRAGAGKTHHCLEAVAREEAARPAGPPLILLVPEQATFQMEQALLAAVHRHGRRGFARARVASFQRLAWWVQQEAGGAATPTVTELGKRLILRALVAREAPRLALFGQVADRPGFIERLVATLGELAAYGIDADALRARHAALVGEGREGLLAVKLHDLALILEAYQDFLAEHHLHDPVQVLERVARCIHDAAWLQGARVWVDGFTGFTPGELRVLEALLRVADRVEVSLCLDPQEAPWAVGGAGQVGRGDDESALFHPTAVTARQLLDIARRAGVAVAPARVLPEAGGGMPRFRNPALAHLERELFQFPGRRFAGPPEGITLVAAPDRRAEVAAAAREMLRLAREEGYRFRDMVVIVRDLETYHDLLATACAEHGIPLFVDRRRPVAHHPLLELVRAALEVVAGDWPYEAVFRYLKTDLVPVPRGEVDRLENYVLAFGIRGSRWYRGGPWRWWRHEALEADVEPTPVQQAELEAINRIRDEATGHLRRFFQRVAPARRQPVPAADLAAALYQLLVDLDVPARLQGWSEEAEGAGDLEAAQEHLQVWNGVAELLEQVGASLPGIALTAAEFLRVLEAGMEGLRVGLIPPGLDQVVAGSVERSRHPSARAAFVLGATDDAFPRRVEEDAIFTDQERDELAERGVELGPPGRVRALHEQYHTYVALTRARDRLWVSYPLGDEEGRAVAPAWLTRRLRVLLPGLAVSSATADGTDDVATPAQGIDRLARLLARHRDAMGVSAGPWAPPAPRRGDPPPTWAVLYQWAVTDPAVRPRALRSLAALAHANRPRPLGRELGRQLYARPAAAGWLLRTSVSRLERFAACPFQHFAAHGLGLRERVVGRLDAPRLGRIHHAALSLLARKVWEEGLDWKDLDDSRLEAMVAACLDEIGPRLAQELAVETAYHAHLLERTRRILGQTARRLAEHARRGDFRPLAVEVDFGPDPDAPLQVEPWRLPSGERLALQGRIDRIDGARTASGRWLVRVVDYKSSAHDLPLDQVYHGLALQLPLYLLVAVRAGAALGIDPGGAPGRPGAGSPVPAPDGGPPGSPVPAAAVEPAALLYFPVHDPFLDTEGPLPAEEAARRRARRLLRAQGWVVDDAEVIRAHDRELKPETLIPVELRRDGTPTAWARVLQPGEMADLFRLVEARVQAMATAILAGRVEVAPYRLKERSPCGTCAFRALCQFDPRLPGNRYRVMRPLRPQEVWQRVRQAHAPDGGGGASTGLSAGRAAPRPPDRPAPADADGSHGGGPAGPVPAAAEGGADDDRR</sequence>
<dbReference type="Pfam" id="PF12705">
    <property type="entry name" value="PDDEXK_1"/>
    <property type="match status" value="1"/>
</dbReference>
<dbReference type="Gene3D" id="3.40.50.300">
    <property type="entry name" value="P-loop containing nucleotide triphosphate hydrolases"/>
    <property type="match status" value="4"/>
</dbReference>
<dbReference type="RefSeq" id="WP_318751275.1">
    <property type="nucleotide sequence ID" value="NZ_CP132508.1"/>
</dbReference>
<evidence type="ECO:0000313" key="12">
    <source>
        <dbReference type="EMBL" id="WPD19792.1"/>
    </source>
</evidence>
<reference evidence="12 13" key="1">
    <citation type="submission" date="2023-08" db="EMBL/GenBank/DDBJ databases">
        <title>Genome sequence of Thermaerobacter compostii strain Ins1, a spore-forming filamentous bacterium isolated from a deep geothermal reservoir.</title>
        <authorList>
            <person name="Bregnard D."/>
            <person name="Gonzalez D."/>
            <person name="Junier P."/>
        </authorList>
    </citation>
    <scope>NUCLEOTIDE SEQUENCE [LARGE SCALE GENOMIC DNA]</scope>
    <source>
        <strain evidence="12 13">Ins1</strain>
    </source>
</reference>
<evidence type="ECO:0000256" key="6">
    <source>
        <dbReference type="ARBA" id="ARBA00022839"/>
    </source>
</evidence>
<dbReference type="PANTHER" id="PTHR30591:SF1">
    <property type="entry name" value="RECBCD ENZYME SUBUNIT RECC"/>
    <property type="match status" value="1"/>
</dbReference>
<dbReference type="InterPro" id="IPR027417">
    <property type="entry name" value="P-loop_NTPase"/>
</dbReference>
<dbReference type="PANTHER" id="PTHR30591">
    <property type="entry name" value="RECBCD ENZYME SUBUNIT RECC"/>
    <property type="match status" value="1"/>
</dbReference>
<dbReference type="SUPFAM" id="SSF52540">
    <property type="entry name" value="P-loop containing nucleoside triphosphate hydrolases"/>
    <property type="match status" value="1"/>
</dbReference>
<evidence type="ECO:0000256" key="2">
    <source>
        <dbReference type="ARBA" id="ARBA00022741"/>
    </source>
</evidence>
<keyword evidence="9" id="KW-0234">DNA repair</keyword>
<evidence type="ECO:0000313" key="13">
    <source>
        <dbReference type="Proteomes" id="UP001304683"/>
    </source>
</evidence>
<keyword evidence="4" id="KW-0378">Hydrolase</keyword>
<name>A0ABZ0QSZ3_9FIRM</name>
<dbReference type="InterPro" id="IPR014017">
    <property type="entry name" value="DNA_helicase_UvrD-like_C"/>
</dbReference>
<dbReference type="PROSITE" id="PS51217">
    <property type="entry name" value="UVRD_HELICASE_CTER"/>
    <property type="match status" value="1"/>
</dbReference>
<accession>A0ABZ0QSZ3</accession>
<feature type="region of interest" description="Disordered" evidence="10">
    <location>
        <begin position="1033"/>
        <end position="1053"/>
    </location>
</feature>
<dbReference type="InterPro" id="IPR049035">
    <property type="entry name" value="ADDB_N"/>
</dbReference>
<proteinExistence type="predicted"/>
<feature type="domain" description="UvrD-like helicase C-terminal" evidence="11">
    <location>
        <begin position="299"/>
        <end position="611"/>
    </location>
</feature>
<keyword evidence="3" id="KW-0227">DNA damage</keyword>
<dbReference type="InterPro" id="IPR038726">
    <property type="entry name" value="PDDEXK_AddAB-type"/>
</dbReference>
<keyword evidence="1" id="KW-0540">Nuclease</keyword>
<evidence type="ECO:0000256" key="10">
    <source>
        <dbReference type="SAM" id="MobiDB-lite"/>
    </source>
</evidence>
<evidence type="ECO:0000256" key="7">
    <source>
        <dbReference type="ARBA" id="ARBA00022840"/>
    </source>
</evidence>
<feature type="compositionally biased region" description="Pro residues" evidence="10">
    <location>
        <begin position="1043"/>
        <end position="1053"/>
    </location>
</feature>
<gene>
    <name evidence="12" type="ORF">Q5761_03800</name>
</gene>
<evidence type="ECO:0000256" key="9">
    <source>
        <dbReference type="ARBA" id="ARBA00023204"/>
    </source>
</evidence>
<keyword evidence="13" id="KW-1185">Reference proteome</keyword>
<keyword evidence="5" id="KW-0347">Helicase</keyword>
<keyword evidence="6" id="KW-0269">Exonuclease</keyword>
<evidence type="ECO:0000259" key="11">
    <source>
        <dbReference type="PROSITE" id="PS51217"/>
    </source>
</evidence>
<keyword evidence="2" id="KW-0547">Nucleotide-binding</keyword>
<evidence type="ECO:0000256" key="3">
    <source>
        <dbReference type="ARBA" id="ARBA00022763"/>
    </source>
</evidence>
<dbReference type="Pfam" id="PF21445">
    <property type="entry name" value="ADDB_N"/>
    <property type="match status" value="1"/>
</dbReference>